<dbReference type="InterPro" id="IPR027379">
    <property type="entry name" value="CLS_N"/>
</dbReference>
<protein>
    <submittedName>
        <fullName evidence="9">PLD nuclease N-terminal domain-containing protein</fullName>
    </submittedName>
</protein>
<comment type="subcellular location">
    <subcellularLocation>
        <location evidence="1">Cell membrane</location>
        <topology evidence="1">Multi-pass membrane protein</topology>
    </subcellularLocation>
</comment>
<sequence length="121" mass="13155">MPYLVLIYAVIIVAVAVDIVVADGRTVRGLPKMVWVLGAMVLPLLGPIAWFALGRPSKDDGDDEGAPPREGRLSRPSTKPAVAPARSAADDARAEEEFRRTVRERAEAQRRAARDQRGPDV</sequence>
<reference evidence="9 10" key="1">
    <citation type="submission" date="2022-10" db="EMBL/GenBank/DDBJ databases">
        <title>The complete genomes of actinobacterial strains from the NBC collection.</title>
        <authorList>
            <person name="Joergensen T.S."/>
            <person name="Alvarez Arevalo M."/>
            <person name="Sterndorff E.B."/>
            <person name="Faurdal D."/>
            <person name="Vuksanovic O."/>
            <person name="Mourched A.-S."/>
            <person name="Charusanti P."/>
            <person name="Shaw S."/>
            <person name="Blin K."/>
            <person name="Weber T."/>
        </authorList>
    </citation>
    <scope>NUCLEOTIDE SEQUENCE [LARGE SCALE GENOMIC DNA]</scope>
    <source>
        <strain evidence="9 10">NBC_00319</strain>
    </source>
</reference>
<evidence type="ECO:0000259" key="8">
    <source>
        <dbReference type="Pfam" id="PF13396"/>
    </source>
</evidence>
<evidence type="ECO:0000256" key="3">
    <source>
        <dbReference type="ARBA" id="ARBA00022692"/>
    </source>
</evidence>
<dbReference type="GO" id="GO:0005886">
    <property type="term" value="C:plasma membrane"/>
    <property type="evidence" value="ECO:0007669"/>
    <property type="project" value="UniProtKB-SubCell"/>
</dbReference>
<evidence type="ECO:0000313" key="10">
    <source>
        <dbReference type="Proteomes" id="UP001432128"/>
    </source>
</evidence>
<dbReference type="Pfam" id="PF13396">
    <property type="entry name" value="PLDc_N"/>
    <property type="match status" value="1"/>
</dbReference>
<evidence type="ECO:0000256" key="4">
    <source>
        <dbReference type="ARBA" id="ARBA00022989"/>
    </source>
</evidence>
<dbReference type="EMBL" id="CP108021">
    <property type="protein sequence ID" value="WUM20429.1"/>
    <property type="molecule type" value="Genomic_DNA"/>
</dbReference>
<feature type="domain" description="Cardiolipin synthase N-terminal" evidence="8">
    <location>
        <begin position="10"/>
        <end position="55"/>
    </location>
</feature>
<feature type="transmembrane region" description="Helical" evidence="7">
    <location>
        <begin position="6"/>
        <end position="22"/>
    </location>
</feature>
<dbReference type="RefSeq" id="WP_328857740.1">
    <property type="nucleotide sequence ID" value="NZ_CP108021.1"/>
</dbReference>
<proteinExistence type="predicted"/>
<evidence type="ECO:0000256" key="5">
    <source>
        <dbReference type="ARBA" id="ARBA00023136"/>
    </source>
</evidence>
<feature type="region of interest" description="Disordered" evidence="6">
    <location>
        <begin position="56"/>
        <end position="121"/>
    </location>
</feature>
<keyword evidence="4 7" id="KW-1133">Transmembrane helix</keyword>
<evidence type="ECO:0000256" key="2">
    <source>
        <dbReference type="ARBA" id="ARBA00022475"/>
    </source>
</evidence>
<keyword evidence="5 7" id="KW-0472">Membrane</keyword>
<dbReference type="AlphaFoldDB" id="A0AAU4K332"/>
<gene>
    <name evidence="9" type="ORF">OG579_00820</name>
</gene>
<keyword evidence="3 7" id="KW-0812">Transmembrane</keyword>
<feature type="compositionally biased region" description="Basic and acidic residues" evidence="6">
    <location>
        <begin position="88"/>
        <end position="121"/>
    </location>
</feature>
<keyword evidence="2" id="KW-1003">Cell membrane</keyword>
<dbReference type="KEGG" id="whr:OG579_00820"/>
<dbReference type="Proteomes" id="UP001432128">
    <property type="component" value="Chromosome"/>
</dbReference>
<evidence type="ECO:0000313" key="9">
    <source>
        <dbReference type="EMBL" id="WUM20429.1"/>
    </source>
</evidence>
<evidence type="ECO:0000256" key="1">
    <source>
        <dbReference type="ARBA" id="ARBA00004651"/>
    </source>
</evidence>
<evidence type="ECO:0000256" key="6">
    <source>
        <dbReference type="SAM" id="MobiDB-lite"/>
    </source>
</evidence>
<feature type="transmembrane region" description="Helical" evidence="7">
    <location>
        <begin position="34"/>
        <end position="53"/>
    </location>
</feature>
<name>A0AAU4K332_9NOCA</name>
<organism evidence="9 10">
    <name type="scientific">Williamsia herbipolensis</name>
    <dbReference type="NCBI Taxonomy" id="1603258"/>
    <lineage>
        <taxon>Bacteria</taxon>
        <taxon>Bacillati</taxon>
        <taxon>Actinomycetota</taxon>
        <taxon>Actinomycetes</taxon>
        <taxon>Mycobacteriales</taxon>
        <taxon>Nocardiaceae</taxon>
        <taxon>Williamsia</taxon>
    </lineage>
</organism>
<accession>A0AAU4K332</accession>
<keyword evidence="10" id="KW-1185">Reference proteome</keyword>
<evidence type="ECO:0000256" key="7">
    <source>
        <dbReference type="SAM" id="Phobius"/>
    </source>
</evidence>